<dbReference type="InterPro" id="IPR025443">
    <property type="entry name" value="DUF4307"/>
</dbReference>
<dbReference type="Proteomes" id="UP000664332">
    <property type="component" value="Unassembled WGS sequence"/>
</dbReference>
<keyword evidence="1" id="KW-0472">Membrane</keyword>
<dbReference type="RefSeq" id="WP_207279258.1">
    <property type="nucleotide sequence ID" value="NZ_JAFLEQ010000016.1"/>
</dbReference>
<dbReference type="EMBL" id="JAFLEQ010000016">
    <property type="protein sequence ID" value="MBN9644786.1"/>
    <property type="molecule type" value="Genomic_DNA"/>
</dbReference>
<dbReference type="Pfam" id="PF14155">
    <property type="entry name" value="DUF4307"/>
    <property type="match status" value="1"/>
</dbReference>
<keyword evidence="3" id="KW-1185">Reference proteome</keyword>
<comment type="caution">
    <text evidence="2">The sequence shown here is derived from an EMBL/GenBank/DDBJ whole genome shotgun (WGS) entry which is preliminary data.</text>
</comment>
<feature type="transmembrane region" description="Helical" evidence="1">
    <location>
        <begin position="28"/>
        <end position="48"/>
    </location>
</feature>
<sequence length="154" mass="16669">MAHKATTPARRSGRYDNVSNESTISGKLVAIAAVVVLFVGLWVVFNYVSNSQKVNVSTTVAGWERITDDEIRIDVDVSRKDPDKASYCIVNALAYDKDEVGRREFLIAPGGPKVQRFSVVIPTTDQAVAAKVYGCSGTIPPYLTTPSSGYQPGQ</sequence>
<protein>
    <submittedName>
        <fullName evidence="2">DUF4307 domain-containing protein</fullName>
    </submittedName>
</protein>
<name>A0A939E1K3_9CORY</name>
<keyword evidence="1" id="KW-1133">Transmembrane helix</keyword>
<proteinExistence type="predicted"/>
<evidence type="ECO:0000313" key="2">
    <source>
        <dbReference type="EMBL" id="MBN9644786.1"/>
    </source>
</evidence>
<accession>A0A939E1K3</accession>
<keyword evidence="1" id="KW-0812">Transmembrane</keyword>
<evidence type="ECO:0000256" key="1">
    <source>
        <dbReference type="SAM" id="Phobius"/>
    </source>
</evidence>
<gene>
    <name evidence="2" type="ORF">JZY06_09225</name>
</gene>
<dbReference type="AlphaFoldDB" id="A0A939E1K3"/>
<organism evidence="2 3">
    <name type="scientific">Corynebacterium mendelii</name>
    <dbReference type="NCBI Taxonomy" id="2765362"/>
    <lineage>
        <taxon>Bacteria</taxon>
        <taxon>Bacillati</taxon>
        <taxon>Actinomycetota</taxon>
        <taxon>Actinomycetes</taxon>
        <taxon>Mycobacteriales</taxon>
        <taxon>Corynebacteriaceae</taxon>
        <taxon>Corynebacterium</taxon>
    </lineage>
</organism>
<reference evidence="2" key="1">
    <citation type="submission" date="2021-03" db="EMBL/GenBank/DDBJ databases">
        <authorList>
            <person name="Sun Q."/>
        </authorList>
    </citation>
    <scope>NUCLEOTIDE SEQUENCE</scope>
    <source>
        <strain evidence="2">CCM 8862</strain>
    </source>
</reference>
<evidence type="ECO:0000313" key="3">
    <source>
        <dbReference type="Proteomes" id="UP000664332"/>
    </source>
</evidence>